<dbReference type="InterPro" id="IPR015418">
    <property type="entry name" value="Eaf6"/>
</dbReference>
<comment type="similarity">
    <text evidence="2">Belongs to the EAF6 family.</text>
</comment>
<keyword evidence="11" id="KW-1185">Reference proteome</keyword>
<comment type="caution">
    <text evidence="10">The sequence shown here is derived from an EMBL/GenBank/DDBJ whole genome shotgun (WGS) entry which is preliminary data.</text>
</comment>
<evidence type="ECO:0000313" key="10">
    <source>
        <dbReference type="EMBL" id="OMJ15698.1"/>
    </source>
</evidence>
<gene>
    <name evidence="10" type="ORF">AYI70_g7090</name>
</gene>
<protein>
    <recommendedName>
        <fullName evidence="3">Chromatin modification-related protein EAF6</fullName>
    </recommendedName>
</protein>
<evidence type="ECO:0000256" key="5">
    <source>
        <dbReference type="ARBA" id="ARBA00023015"/>
    </source>
</evidence>
<keyword evidence="6" id="KW-0175">Coiled coil</keyword>
<dbReference type="GO" id="GO:0000123">
    <property type="term" value="C:histone acetyltransferase complex"/>
    <property type="evidence" value="ECO:0007669"/>
    <property type="project" value="InterPro"/>
</dbReference>
<organism evidence="10 11">
    <name type="scientific">Smittium culicis</name>
    <dbReference type="NCBI Taxonomy" id="133412"/>
    <lineage>
        <taxon>Eukaryota</taxon>
        <taxon>Fungi</taxon>
        <taxon>Fungi incertae sedis</taxon>
        <taxon>Zoopagomycota</taxon>
        <taxon>Kickxellomycotina</taxon>
        <taxon>Harpellomycetes</taxon>
        <taxon>Harpellales</taxon>
        <taxon>Legeriomycetaceae</taxon>
        <taxon>Smittium</taxon>
    </lineage>
</organism>
<dbReference type="EMBL" id="LSSN01002585">
    <property type="protein sequence ID" value="OMJ15698.1"/>
    <property type="molecule type" value="Genomic_DNA"/>
</dbReference>
<evidence type="ECO:0000256" key="1">
    <source>
        <dbReference type="ARBA" id="ARBA00004123"/>
    </source>
</evidence>
<evidence type="ECO:0000256" key="8">
    <source>
        <dbReference type="ARBA" id="ARBA00023242"/>
    </source>
</evidence>
<feature type="region of interest" description="Disordered" evidence="9">
    <location>
        <begin position="273"/>
        <end position="339"/>
    </location>
</feature>
<dbReference type="Proteomes" id="UP000187283">
    <property type="component" value="Unassembled WGS sequence"/>
</dbReference>
<evidence type="ECO:0000256" key="3">
    <source>
        <dbReference type="ARBA" id="ARBA00018504"/>
    </source>
</evidence>
<accession>A0A1R1XM47</accession>
<evidence type="ECO:0000313" key="11">
    <source>
        <dbReference type="Proteomes" id="UP000187283"/>
    </source>
</evidence>
<feature type="region of interest" description="Disordered" evidence="9">
    <location>
        <begin position="214"/>
        <end position="244"/>
    </location>
</feature>
<comment type="subcellular location">
    <subcellularLocation>
        <location evidence="1">Nucleus</location>
    </subcellularLocation>
</comment>
<dbReference type="GO" id="GO:0005634">
    <property type="term" value="C:nucleus"/>
    <property type="evidence" value="ECO:0007669"/>
    <property type="project" value="UniProtKB-SubCell"/>
</dbReference>
<keyword evidence="4" id="KW-0156">Chromatin regulator</keyword>
<evidence type="ECO:0000256" key="7">
    <source>
        <dbReference type="ARBA" id="ARBA00023163"/>
    </source>
</evidence>
<evidence type="ECO:0000256" key="2">
    <source>
        <dbReference type="ARBA" id="ARBA00010916"/>
    </source>
</evidence>
<evidence type="ECO:0000256" key="9">
    <source>
        <dbReference type="SAM" id="MobiDB-lite"/>
    </source>
</evidence>
<dbReference type="GO" id="GO:0006325">
    <property type="term" value="P:chromatin organization"/>
    <property type="evidence" value="ECO:0007669"/>
    <property type="project" value="UniProtKB-KW"/>
</dbReference>
<feature type="compositionally biased region" description="Low complexity" evidence="9">
    <location>
        <begin position="1"/>
        <end position="23"/>
    </location>
</feature>
<reference evidence="10 11" key="1">
    <citation type="submission" date="2017-01" db="EMBL/GenBank/DDBJ databases">
        <authorList>
            <person name="Mah S.A."/>
            <person name="Swanson W.J."/>
            <person name="Moy G.W."/>
            <person name="Vacquier V.D."/>
        </authorList>
    </citation>
    <scope>NUCLEOTIDE SEQUENCE [LARGE SCALE GENOMIC DNA]</scope>
    <source>
        <strain evidence="10 11">GSMNP</strain>
    </source>
</reference>
<evidence type="ECO:0000256" key="6">
    <source>
        <dbReference type="ARBA" id="ARBA00023054"/>
    </source>
</evidence>
<evidence type="ECO:0000256" key="4">
    <source>
        <dbReference type="ARBA" id="ARBA00022853"/>
    </source>
</evidence>
<name>A0A1R1XM47_9FUNG</name>
<feature type="compositionally biased region" description="Basic and acidic residues" evidence="9">
    <location>
        <begin position="35"/>
        <end position="45"/>
    </location>
</feature>
<feature type="region of interest" description="Disordered" evidence="9">
    <location>
        <begin position="1"/>
        <end position="52"/>
    </location>
</feature>
<sequence length="339" mass="36074">MDSGSAETKPSTPTKPAPTDTAAVSTPAAISTEKPGAKLGKEAKMPQKVKVSKKALRQAEQELQRLMNERSSIFLELANLERDIYDQETQYLAFNNASIVTGFNSGLGGGVAAPSAAAGLGDAFLGGGGDMRKSSGNMSGTGLSGAAVNSSHRIFSNSSKSFLKSKGLQLDVLNKKKKSAPAFKKDKSALGRDKSLVKATTLNSRSLANEFLISSGADDTPGTNKKLKKLRFDNDNDDEDSLEENRAASDIDNLIDQDGNEDAPNVAEISDEFNIPSGTNYSSDEANNTSVKSSTPNFKKKSYLTAHNTSEKNLKKRAGSQQNTSSQKTKKIKLAIDQL</sequence>
<dbReference type="Pfam" id="PF09340">
    <property type="entry name" value="NuA4"/>
    <property type="match status" value="1"/>
</dbReference>
<feature type="compositionally biased region" description="Polar residues" evidence="9">
    <location>
        <begin position="276"/>
        <end position="297"/>
    </location>
</feature>
<keyword evidence="7" id="KW-0804">Transcription</keyword>
<keyword evidence="5" id="KW-0805">Transcription regulation</keyword>
<dbReference type="OrthoDB" id="440324at2759"/>
<keyword evidence="8" id="KW-0539">Nucleus</keyword>
<proteinExistence type="inferred from homology"/>
<dbReference type="AlphaFoldDB" id="A0A1R1XM47"/>